<proteinExistence type="inferred from homology"/>
<evidence type="ECO:0000256" key="5">
    <source>
        <dbReference type="ARBA" id="ARBA00023136"/>
    </source>
</evidence>
<dbReference type="InterPro" id="IPR000620">
    <property type="entry name" value="EamA_dom"/>
</dbReference>
<feature type="transmembrane region" description="Helical" evidence="6">
    <location>
        <begin position="124"/>
        <end position="141"/>
    </location>
</feature>
<feature type="domain" description="EamA" evidence="7">
    <location>
        <begin position="9"/>
        <end position="140"/>
    </location>
</feature>
<reference evidence="8 9" key="1">
    <citation type="submission" date="2019-04" db="EMBL/GenBank/DDBJ databases">
        <authorList>
            <person name="Hwang J.C."/>
        </authorList>
    </citation>
    <scope>NUCLEOTIDE SEQUENCE [LARGE SCALE GENOMIC DNA]</scope>
    <source>
        <strain evidence="8 9">IMCC35001</strain>
    </source>
</reference>
<feature type="transmembrane region" description="Helical" evidence="6">
    <location>
        <begin position="247"/>
        <end position="265"/>
    </location>
</feature>
<accession>A0A4U1B8Z6</accession>
<dbReference type="GO" id="GO:0016020">
    <property type="term" value="C:membrane"/>
    <property type="evidence" value="ECO:0007669"/>
    <property type="project" value="UniProtKB-SubCell"/>
</dbReference>
<dbReference type="Pfam" id="PF00892">
    <property type="entry name" value="EamA"/>
    <property type="match status" value="2"/>
</dbReference>
<evidence type="ECO:0000313" key="8">
    <source>
        <dbReference type="EMBL" id="TKB47009.1"/>
    </source>
</evidence>
<keyword evidence="3 6" id="KW-0812">Transmembrane</keyword>
<sequence>MPQHPVVRAHLGLLLYAVLISTSFPIAAFMGPGFSPLWTTWGRFAIASLGFILLLARYRQLNWPGWRAVGRFALISLPMTGFFLLMFFAGETASALAMGSLTTLVPLLSCLMGWLVTRQAPHPVRVLALGLGVAAALWVLTEGELAVLTQGGWPIGNSLYVIGCLLMGGYPLLLKTLHRGEPMLTVTGWSLITGTVWLTLALLLMQPQWVWPTLIQGGAILWLATATTMLTFFLFQSASLVVGGSSANAYALLSPALVLLINVLQGKPWPSPWVLPAVLLIIISLLMLLQLDRRH</sequence>
<evidence type="ECO:0000256" key="4">
    <source>
        <dbReference type="ARBA" id="ARBA00022989"/>
    </source>
</evidence>
<feature type="transmembrane region" description="Helical" evidence="6">
    <location>
        <begin position="186"/>
        <end position="205"/>
    </location>
</feature>
<feature type="transmembrane region" description="Helical" evidence="6">
    <location>
        <begin position="37"/>
        <end position="56"/>
    </location>
</feature>
<comment type="subcellular location">
    <subcellularLocation>
        <location evidence="1">Membrane</location>
        <topology evidence="1">Multi-pass membrane protein</topology>
    </subcellularLocation>
</comment>
<evidence type="ECO:0000313" key="9">
    <source>
        <dbReference type="Proteomes" id="UP000305674"/>
    </source>
</evidence>
<dbReference type="PANTHER" id="PTHR32322">
    <property type="entry name" value="INNER MEMBRANE TRANSPORTER"/>
    <property type="match status" value="1"/>
</dbReference>
<feature type="transmembrane region" description="Helical" evidence="6">
    <location>
        <begin position="271"/>
        <end position="289"/>
    </location>
</feature>
<evidence type="ECO:0000256" key="3">
    <source>
        <dbReference type="ARBA" id="ARBA00022692"/>
    </source>
</evidence>
<evidence type="ECO:0000256" key="6">
    <source>
        <dbReference type="SAM" id="Phobius"/>
    </source>
</evidence>
<dbReference type="RefSeq" id="WP_136854441.1">
    <property type="nucleotide sequence ID" value="NZ_SWCI01000016.1"/>
</dbReference>
<name>A0A4U1B8Z6_9GAMM</name>
<dbReference type="InterPro" id="IPR050638">
    <property type="entry name" value="AA-Vitamin_Transporters"/>
</dbReference>
<protein>
    <recommendedName>
        <fullName evidence="7">EamA domain-containing protein</fullName>
    </recommendedName>
</protein>
<comment type="caution">
    <text evidence="8">The sequence shown here is derived from an EMBL/GenBank/DDBJ whole genome shotgun (WGS) entry which is preliminary data.</text>
</comment>
<dbReference type="Proteomes" id="UP000305674">
    <property type="component" value="Unassembled WGS sequence"/>
</dbReference>
<feature type="transmembrane region" description="Helical" evidence="6">
    <location>
        <begin position="12"/>
        <end position="31"/>
    </location>
</feature>
<keyword evidence="5 6" id="KW-0472">Membrane</keyword>
<keyword evidence="4 6" id="KW-1133">Transmembrane helix</keyword>
<evidence type="ECO:0000259" key="7">
    <source>
        <dbReference type="Pfam" id="PF00892"/>
    </source>
</evidence>
<evidence type="ECO:0000256" key="1">
    <source>
        <dbReference type="ARBA" id="ARBA00004141"/>
    </source>
</evidence>
<evidence type="ECO:0000256" key="2">
    <source>
        <dbReference type="ARBA" id="ARBA00007362"/>
    </source>
</evidence>
<feature type="transmembrane region" description="Helical" evidence="6">
    <location>
        <begin position="153"/>
        <end position="174"/>
    </location>
</feature>
<comment type="similarity">
    <text evidence="2">Belongs to the EamA transporter family.</text>
</comment>
<dbReference type="EMBL" id="SWCI01000016">
    <property type="protein sequence ID" value="TKB47009.1"/>
    <property type="molecule type" value="Genomic_DNA"/>
</dbReference>
<dbReference type="PANTHER" id="PTHR32322:SF2">
    <property type="entry name" value="EAMA DOMAIN-CONTAINING PROTEIN"/>
    <property type="match status" value="1"/>
</dbReference>
<dbReference type="SUPFAM" id="SSF103481">
    <property type="entry name" value="Multidrug resistance efflux transporter EmrE"/>
    <property type="match status" value="1"/>
</dbReference>
<feature type="transmembrane region" description="Helical" evidence="6">
    <location>
        <begin position="95"/>
        <end position="117"/>
    </location>
</feature>
<feature type="transmembrane region" description="Helical" evidence="6">
    <location>
        <begin position="211"/>
        <end position="235"/>
    </location>
</feature>
<feature type="domain" description="EamA" evidence="7">
    <location>
        <begin position="155"/>
        <end position="289"/>
    </location>
</feature>
<gene>
    <name evidence="8" type="ORF">FCL40_16715</name>
</gene>
<keyword evidence="9" id="KW-1185">Reference proteome</keyword>
<organism evidence="8 9">
    <name type="scientific">Ferrimonas sediminicola</name>
    <dbReference type="NCBI Taxonomy" id="2569538"/>
    <lineage>
        <taxon>Bacteria</taxon>
        <taxon>Pseudomonadati</taxon>
        <taxon>Pseudomonadota</taxon>
        <taxon>Gammaproteobacteria</taxon>
        <taxon>Alteromonadales</taxon>
        <taxon>Ferrimonadaceae</taxon>
        <taxon>Ferrimonas</taxon>
    </lineage>
</organism>
<feature type="transmembrane region" description="Helical" evidence="6">
    <location>
        <begin position="68"/>
        <end position="89"/>
    </location>
</feature>
<dbReference type="OrthoDB" id="5812248at2"/>
<dbReference type="InterPro" id="IPR037185">
    <property type="entry name" value="EmrE-like"/>
</dbReference>
<dbReference type="AlphaFoldDB" id="A0A4U1B8Z6"/>